<gene>
    <name evidence="1" type="ORF">NARC_150076</name>
</gene>
<protein>
    <submittedName>
        <fullName evidence="1">Uncharacterized protein</fullName>
    </submittedName>
</protein>
<keyword evidence="2" id="KW-1185">Reference proteome</keyword>
<evidence type="ECO:0000313" key="2">
    <source>
        <dbReference type="Proteomes" id="UP000315289"/>
    </source>
</evidence>
<dbReference type="Proteomes" id="UP000315289">
    <property type="component" value="Unassembled WGS sequence"/>
</dbReference>
<proteinExistence type="predicted"/>
<accession>A0A557SSB8</accession>
<name>A0A557SSB8_9ARCH</name>
<evidence type="ECO:0000313" key="1">
    <source>
        <dbReference type="EMBL" id="TVP39482.1"/>
    </source>
</evidence>
<comment type="caution">
    <text evidence="1">The sequence shown here is derived from an EMBL/GenBank/DDBJ whole genome shotgun (WGS) entry which is preliminary data.</text>
</comment>
<organism evidence="1 2">
    <name type="scientific">Candidatus Nitrosocosmicus arcticus</name>
    <dbReference type="NCBI Taxonomy" id="2035267"/>
    <lineage>
        <taxon>Archaea</taxon>
        <taxon>Nitrososphaerota</taxon>
        <taxon>Nitrososphaeria</taxon>
        <taxon>Nitrososphaerales</taxon>
        <taxon>Nitrososphaeraceae</taxon>
        <taxon>Candidatus Nitrosocosmicus</taxon>
    </lineage>
</organism>
<dbReference type="EMBL" id="VOAH01000015">
    <property type="protein sequence ID" value="TVP39482.1"/>
    <property type="molecule type" value="Genomic_DNA"/>
</dbReference>
<sequence length="42" mass="4917">MASVELESRLALMFDKVIGNRDRTKKMLIEKSTKVFNLMKLM</sequence>
<reference evidence="1 2" key="1">
    <citation type="journal article" date="2019" name="Front. Microbiol.">
        <title>Ammonia Oxidation by the Arctic Terrestrial Thaumarchaeote Candidatus Nitrosocosmicus arcticus Is Stimulated by Increasing Temperatures.</title>
        <authorList>
            <person name="Alves R.J.E."/>
            <person name="Kerou M."/>
            <person name="Zappe A."/>
            <person name="Bittner R."/>
            <person name="Abby S.S."/>
            <person name="Schmidt H.A."/>
            <person name="Pfeifer K."/>
            <person name="Schleper C."/>
        </authorList>
    </citation>
    <scope>NUCLEOTIDE SEQUENCE [LARGE SCALE GENOMIC DNA]</scope>
    <source>
        <strain evidence="1 2">Kfb</strain>
    </source>
</reference>
<dbReference type="AlphaFoldDB" id="A0A557SSB8"/>